<dbReference type="Proteomes" id="UP000177078">
    <property type="component" value="Unassembled WGS sequence"/>
</dbReference>
<dbReference type="STRING" id="1802457.A3F15_02725"/>
<feature type="transmembrane region" description="Helical" evidence="6">
    <location>
        <begin position="238"/>
        <end position="255"/>
    </location>
</feature>
<dbReference type="EMBL" id="MHUC01000032">
    <property type="protein sequence ID" value="OHA70327.1"/>
    <property type="molecule type" value="Genomic_DNA"/>
</dbReference>
<evidence type="ECO:0000256" key="4">
    <source>
        <dbReference type="ARBA" id="ARBA00022989"/>
    </source>
</evidence>
<dbReference type="GO" id="GO:0044038">
    <property type="term" value="P:cell wall macromolecule biosynthetic process"/>
    <property type="evidence" value="ECO:0007669"/>
    <property type="project" value="TreeGrafter"/>
</dbReference>
<evidence type="ECO:0000256" key="2">
    <source>
        <dbReference type="ARBA" id="ARBA00022679"/>
    </source>
</evidence>
<keyword evidence="3 6" id="KW-0812">Transmembrane</keyword>
<name>A0A1G2RC66_9BACT</name>
<evidence type="ECO:0000256" key="1">
    <source>
        <dbReference type="ARBA" id="ARBA00004141"/>
    </source>
</evidence>
<evidence type="ECO:0000313" key="8">
    <source>
        <dbReference type="Proteomes" id="UP000177078"/>
    </source>
</evidence>
<feature type="transmembrane region" description="Helical" evidence="6">
    <location>
        <begin position="339"/>
        <end position="357"/>
    </location>
</feature>
<feature type="transmembrane region" description="Helical" evidence="6">
    <location>
        <begin position="288"/>
        <end position="308"/>
    </location>
</feature>
<dbReference type="GO" id="GO:0005886">
    <property type="term" value="C:plasma membrane"/>
    <property type="evidence" value="ECO:0007669"/>
    <property type="project" value="TreeGrafter"/>
</dbReference>
<dbReference type="AlphaFoldDB" id="A0A1G2RC66"/>
<feature type="transmembrane region" description="Helical" evidence="6">
    <location>
        <begin position="111"/>
        <end position="132"/>
    </location>
</feature>
<proteinExistence type="predicted"/>
<comment type="caution">
    <text evidence="7">The sequence shown here is derived from an EMBL/GenBank/DDBJ whole genome shotgun (WGS) entry which is preliminary data.</text>
</comment>
<evidence type="ECO:0000256" key="6">
    <source>
        <dbReference type="SAM" id="Phobius"/>
    </source>
</evidence>
<dbReference type="GO" id="GO:0071555">
    <property type="term" value="P:cell wall organization"/>
    <property type="evidence" value="ECO:0007669"/>
    <property type="project" value="TreeGrafter"/>
</dbReference>
<reference evidence="7 8" key="1">
    <citation type="journal article" date="2016" name="Nat. Commun.">
        <title>Thousands of microbial genomes shed light on interconnected biogeochemical processes in an aquifer system.</title>
        <authorList>
            <person name="Anantharaman K."/>
            <person name="Brown C.T."/>
            <person name="Hug L.A."/>
            <person name="Sharon I."/>
            <person name="Castelle C.J."/>
            <person name="Probst A.J."/>
            <person name="Thomas B.C."/>
            <person name="Singh A."/>
            <person name="Wilkins M.J."/>
            <person name="Karaoz U."/>
            <person name="Brodie E.L."/>
            <person name="Williams K.H."/>
            <person name="Hubbard S.S."/>
            <person name="Banfield J.F."/>
        </authorList>
    </citation>
    <scope>NUCLEOTIDE SEQUENCE [LARGE SCALE GENOMIC DNA]</scope>
</reference>
<dbReference type="PANTHER" id="PTHR22926:SF5">
    <property type="entry name" value="PHOSPHO-N-ACETYLMURAMOYL-PENTAPEPTIDE-TRANSFERASE HOMOLOG"/>
    <property type="match status" value="1"/>
</dbReference>
<accession>A0A1G2RC66</accession>
<feature type="transmembrane region" description="Helical" evidence="6">
    <location>
        <begin position="183"/>
        <end position="201"/>
    </location>
</feature>
<dbReference type="PANTHER" id="PTHR22926">
    <property type="entry name" value="PHOSPHO-N-ACETYLMURAMOYL-PENTAPEPTIDE-TRANSFERASE"/>
    <property type="match status" value="1"/>
</dbReference>
<keyword evidence="2" id="KW-0808">Transferase</keyword>
<sequence>MTLFNFNLIKIFSLFAFAAILAMILAPSMINFLYKIKFWKKEARKKTITGEDASVVYALHKDREVAVPRGGGLIIWISVLVIALFLLLLSFGDKYWWLKRINFLSRSETWLPFFTLIAASLVGLLDDFLQVFGRGRYVGGGMTFTRRLIIVALIGLIGGWWFYFKLNWDSIHIPLILNFPGGIDLSIGFWYIPLFVIVMLASWAGGVIDGLDGLAGGIFATIFSAFTVIAFAQDKIELASLCAVISGTLFAFLWFNIPPARFYMGETGILGLTSTMAVVAFLTDSIAVLPIIGGLLVIEVGSIIIQLASKKFFRKKIFLATPIHHHFEAKGWTPHEITMRFWLVGVVLAIIGVAIRLL</sequence>
<feature type="transmembrane region" description="Helical" evidence="6">
    <location>
        <begin position="144"/>
        <end position="163"/>
    </location>
</feature>
<evidence type="ECO:0008006" key="9">
    <source>
        <dbReference type="Google" id="ProtNLM"/>
    </source>
</evidence>
<organism evidence="7 8">
    <name type="scientific">Candidatus Wildermuthbacteria bacterium RIFCSPHIGHO2_12_FULL_40_12</name>
    <dbReference type="NCBI Taxonomy" id="1802457"/>
    <lineage>
        <taxon>Bacteria</taxon>
        <taxon>Candidatus Wildermuthiibacteriota</taxon>
    </lineage>
</organism>
<dbReference type="InterPro" id="IPR000715">
    <property type="entry name" value="Glycosyl_transferase_4"/>
</dbReference>
<keyword evidence="4 6" id="KW-1133">Transmembrane helix</keyword>
<feature type="transmembrane region" description="Helical" evidence="6">
    <location>
        <begin position="73"/>
        <end position="91"/>
    </location>
</feature>
<keyword evidence="5 6" id="KW-0472">Membrane</keyword>
<feature type="transmembrane region" description="Helical" evidence="6">
    <location>
        <begin position="262"/>
        <end position="282"/>
    </location>
</feature>
<dbReference type="Pfam" id="PF00953">
    <property type="entry name" value="Glycos_transf_4"/>
    <property type="match status" value="1"/>
</dbReference>
<evidence type="ECO:0000256" key="5">
    <source>
        <dbReference type="ARBA" id="ARBA00023136"/>
    </source>
</evidence>
<gene>
    <name evidence="7" type="ORF">A3F15_02725</name>
</gene>
<comment type="subcellular location">
    <subcellularLocation>
        <location evidence="1">Membrane</location>
        <topology evidence="1">Multi-pass membrane protein</topology>
    </subcellularLocation>
</comment>
<evidence type="ECO:0000256" key="3">
    <source>
        <dbReference type="ARBA" id="ARBA00022692"/>
    </source>
</evidence>
<dbReference type="GO" id="GO:0016780">
    <property type="term" value="F:phosphotransferase activity, for other substituted phosphate groups"/>
    <property type="evidence" value="ECO:0007669"/>
    <property type="project" value="InterPro"/>
</dbReference>
<evidence type="ECO:0000313" key="7">
    <source>
        <dbReference type="EMBL" id="OHA70327.1"/>
    </source>
</evidence>
<feature type="transmembrane region" description="Helical" evidence="6">
    <location>
        <begin position="213"/>
        <end position="232"/>
    </location>
</feature>
<feature type="transmembrane region" description="Helical" evidence="6">
    <location>
        <begin position="12"/>
        <end position="34"/>
    </location>
</feature>
<protein>
    <recommendedName>
        <fullName evidence="9">Phospho-N-acetylmuramoyl-pentapeptide-transferase</fullName>
    </recommendedName>
</protein>